<reference evidence="5 6" key="1">
    <citation type="submission" date="2015-09" db="EMBL/GenBank/DDBJ databases">
        <authorList>
            <consortium name="Pathogen Informatics"/>
        </authorList>
    </citation>
    <scope>NUCLEOTIDE SEQUENCE [LARGE SCALE GENOMIC DNA]</scope>
    <source>
        <strain evidence="5 6">2789STDY5608891</strain>
    </source>
</reference>
<evidence type="ECO:0000256" key="2">
    <source>
        <dbReference type="ARBA" id="ARBA00007639"/>
    </source>
</evidence>
<dbReference type="OrthoDB" id="366967at2"/>
<dbReference type="AlphaFoldDB" id="A0A173T6I5"/>
<dbReference type="InterPro" id="IPR025997">
    <property type="entry name" value="SBP_2_dom"/>
</dbReference>
<keyword evidence="5" id="KW-0813">Transport</keyword>
<feature type="signal peptide" evidence="3">
    <location>
        <begin position="1"/>
        <end position="19"/>
    </location>
</feature>
<dbReference type="Proteomes" id="UP000095492">
    <property type="component" value="Unassembled WGS sequence"/>
</dbReference>
<gene>
    <name evidence="5" type="ORF">ERS852448_01291</name>
</gene>
<evidence type="ECO:0000259" key="4">
    <source>
        <dbReference type="Pfam" id="PF13407"/>
    </source>
</evidence>
<dbReference type="PANTHER" id="PTHR30036">
    <property type="entry name" value="D-XYLOSE-BINDING PERIPLASMIC PROTEIN"/>
    <property type="match status" value="1"/>
</dbReference>
<dbReference type="STRING" id="39490.ERS852448_01291"/>
<dbReference type="SUPFAM" id="SSF53822">
    <property type="entry name" value="Periplasmic binding protein-like I"/>
    <property type="match status" value="1"/>
</dbReference>
<dbReference type="GO" id="GO:0030288">
    <property type="term" value="C:outer membrane-bounded periplasmic space"/>
    <property type="evidence" value="ECO:0007669"/>
    <property type="project" value="TreeGrafter"/>
</dbReference>
<evidence type="ECO:0000313" key="5">
    <source>
        <dbReference type="EMBL" id="CUM97008.1"/>
    </source>
</evidence>
<comment type="similarity">
    <text evidence="2">Belongs to the bacterial solute-binding protein 2 family.</text>
</comment>
<evidence type="ECO:0000313" key="6">
    <source>
        <dbReference type="Proteomes" id="UP000095492"/>
    </source>
</evidence>
<dbReference type="InterPro" id="IPR028082">
    <property type="entry name" value="Peripla_BP_I"/>
</dbReference>
<accession>A0A173T6I5</accession>
<comment type="subcellular location">
    <subcellularLocation>
        <location evidence="1">Cell envelope</location>
    </subcellularLocation>
</comment>
<organism evidence="5 6">
    <name type="scientific">Eubacterium ramulus</name>
    <dbReference type="NCBI Taxonomy" id="39490"/>
    <lineage>
        <taxon>Bacteria</taxon>
        <taxon>Bacillati</taxon>
        <taxon>Bacillota</taxon>
        <taxon>Clostridia</taxon>
        <taxon>Eubacteriales</taxon>
        <taxon>Eubacteriaceae</taxon>
        <taxon>Eubacterium</taxon>
    </lineage>
</organism>
<name>A0A173T6I5_EUBRA</name>
<dbReference type="Pfam" id="PF13407">
    <property type="entry name" value="Peripla_BP_4"/>
    <property type="match status" value="1"/>
</dbReference>
<keyword evidence="3" id="KW-0732">Signal</keyword>
<dbReference type="GO" id="GO:0030246">
    <property type="term" value="F:carbohydrate binding"/>
    <property type="evidence" value="ECO:0007669"/>
    <property type="project" value="TreeGrafter"/>
</dbReference>
<dbReference type="RefSeq" id="WP_055290075.1">
    <property type="nucleotide sequence ID" value="NZ_CAXUGT010000015.1"/>
</dbReference>
<feature type="domain" description="Periplasmic binding protein" evidence="4">
    <location>
        <begin position="57"/>
        <end position="314"/>
    </location>
</feature>
<sequence>MKKKVISLLLVAAMAVSMAACGNTSTDKGSDNGGTAASAGAEASTDGDFLIGYPTAASYNAVMNAMHLNRQTIAQAAGGDLVTEIFEFDDATTIDAVEKLITDGCKGIFVTPTSNDVLYNVTDMCDEAGVYFIISMRSITDEEVKSYVENSKYYLGCVYEDEYQAGYMLGKALADSGAKDYCLITTASDNTTGQTREQGLADAAEEFGLTCLDTYRNPADASEAVSAVESWIAKYGSDMQGIVRLGTQATGDQSAIAAKLEEYSDKDIKFVTIDTDENCISYIKDGTITATLGDLLIQDSIAAATVLTDAVTGKPISDDPVELALKYSVITDADELQAYFDYMAVEEPIYNKDEVKANLLGLDVAGLEDLCNNMTALSVKELHESR</sequence>
<evidence type="ECO:0000256" key="3">
    <source>
        <dbReference type="SAM" id="SignalP"/>
    </source>
</evidence>
<evidence type="ECO:0000256" key="1">
    <source>
        <dbReference type="ARBA" id="ARBA00004196"/>
    </source>
</evidence>
<dbReference type="GeneID" id="97390755"/>
<proteinExistence type="inferred from homology"/>
<dbReference type="Gene3D" id="3.40.50.2300">
    <property type="match status" value="2"/>
</dbReference>
<dbReference type="PROSITE" id="PS51257">
    <property type="entry name" value="PROKAR_LIPOPROTEIN"/>
    <property type="match status" value="1"/>
</dbReference>
<dbReference type="InterPro" id="IPR050555">
    <property type="entry name" value="Bact_Solute-Bind_Prot2"/>
</dbReference>
<dbReference type="EMBL" id="CYYA01000007">
    <property type="protein sequence ID" value="CUM97008.1"/>
    <property type="molecule type" value="Genomic_DNA"/>
</dbReference>
<feature type="chain" id="PRO_5039101844" evidence="3">
    <location>
        <begin position="20"/>
        <end position="386"/>
    </location>
</feature>
<dbReference type="PANTHER" id="PTHR30036:SF7">
    <property type="entry name" value="ABC TRANSPORTER PERIPLASMIC-BINDING PROTEIN YPHF"/>
    <property type="match status" value="1"/>
</dbReference>
<protein>
    <submittedName>
        <fullName evidence="5">ABC-type sugar transport system, periplasmic component</fullName>
    </submittedName>
</protein>
<keyword evidence="5" id="KW-0762">Sugar transport</keyword>